<feature type="region of interest" description="Disordered" evidence="8">
    <location>
        <begin position="431"/>
        <end position="488"/>
    </location>
</feature>
<gene>
    <name evidence="10" type="ORF">PUMCH_001817</name>
</gene>
<dbReference type="GO" id="GO:0043007">
    <property type="term" value="P:maintenance of rDNA"/>
    <property type="evidence" value="ECO:0007669"/>
    <property type="project" value="TreeGrafter"/>
</dbReference>
<evidence type="ECO:0000256" key="5">
    <source>
        <dbReference type="ARBA" id="ARBA00022989"/>
    </source>
</evidence>
<dbReference type="KEGG" id="asau:88172882"/>
<sequence length="488" mass="55780">MARRRLIRKQPLWERITSYPFDLLLSINEARLSIDWDSYVPQSLPIGTAVCYFFMVLCKVSNHYQSSNNRRDNSVFKTDLLTYQLVMARAVHGNFGASDSSTANDFTGSFMPKRAASGNLLWVLNFLLGAIVMFSIINVVTVVYSVRSYSLLNLSTRLPKPKGSNVVKQNLAHGPQKGIFLGILAYFEEHLFYETELETEDSHLDPSPDQYIEKPIWVLKVWDPSPFSLYLSCSLSPVVLAAIWLISSSVSFWKIIVIVTLFNLSAFYVVHKFFQLVSDKQIVYQETFNEYNRKYVIPKTCVLQKNAIVDATCGPMALPEDIVHDDVVGHLQDENVFVTHDLNGRRHKTVRADILARANIENRSPSPSKRTDSFASGPLPRRYPADNSHMMYNDSLTPYVKIAQSTPYRKHNESYRNDTFSRGYDTFSKGYDSFSRQSSQMQSPLRSPTRFPYGTNLSFDQRTQLSPSRSSRQLSPQRSPSPSKRPWH</sequence>
<evidence type="ECO:0000256" key="6">
    <source>
        <dbReference type="ARBA" id="ARBA00023136"/>
    </source>
</evidence>
<keyword evidence="4 9" id="KW-0812">Transmembrane</keyword>
<feature type="compositionally biased region" description="Polar residues" evidence="8">
    <location>
        <begin position="434"/>
        <end position="446"/>
    </location>
</feature>
<dbReference type="GO" id="GO:0031965">
    <property type="term" value="C:nuclear membrane"/>
    <property type="evidence" value="ECO:0007669"/>
    <property type="project" value="UniProtKB-SubCell"/>
</dbReference>
<proteinExistence type="inferred from homology"/>
<dbReference type="GeneID" id="88172882"/>
<comment type="subcellular location">
    <subcellularLocation>
        <location evidence="1">Nucleus membrane</location>
        <topology evidence="1">Multi-pass membrane protein</topology>
    </subcellularLocation>
</comment>
<evidence type="ECO:0000256" key="3">
    <source>
        <dbReference type="ARBA" id="ARBA00018310"/>
    </source>
</evidence>
<keyword evidence="11" id="KW-1185">Reference proteome</keyword>
<accession>A0AAX4H818</accession>
<comment type="function">
    <text evidence="7">Member of a perinuclear network that controls recombination at multiple loci to maintain genome stability. Required for rDNA repeat stability.</text>
</comment>
<keyword evidence="5 9" id="KW-1133">Transmembrane helix</keyword>
<dbReference type="PANTHER" id="PTHR28293:SF1">
    <property type="entry name" value="NUCLEAR RIM PROTEIN 1"/>
    <property type="match status" value="1"/>
</dbReference>
<keyword evidence="6 9" id="KW-0472">Membrane</keyword>
<feature type="region of interest" description="Disordered" evidence="8">
    <location>
        <begin position="358"/>
        <end position="390"/>
    </location>
</feature>
<evidence type="ECO:0000256" key="1">
    <source>
        <dbReference type="ARBA" id="ARBA00004232"/>
    </source>
</evidence>
<feature type="transmembrane region" description="Helical" evidence="9">
    <location>
        <begin position="252"/>
        <end position="270"/>
    </location>
</feature>
<protein>
    <recommendedName>
        <fullName evidence="3">Nuclear rim protein 1</fullName>
    </recommendedName>
</protein>
<dbReference type="Pfam" id="PF10332">
    <property type="entry name" value="DUF2418"/>
    <property type="match status" value="1"/>
</dbReference>
<dbReference type="PANTHER" id="PTHR28293">
    <property type="entry name" value="NUCLEAR RIM PROTEIN 1"/>
    <property type="match status" value="1"/>
</dbReference>
<evidence type="ECO:0000256" key="2">
    <source>
        <dbReference type="ARBA" id="ARBA00007900"/>
    </source>
</evidence>
<name>A0AAX4H818_9ASCO</name>
<feature type="transmembrane region" description="Helical" evidence="9">
    <location>
        <begin position="120"/>
        <end position="146"/>
    </location>
</feature>
<reference evidence="10 11" key="1">
    <citation type="submission" date="2023-10" db="EMBL/GenBank/DDBJ databases">
        <title>Draft Genome Sequence of Candida saopaulonensis from a very Premature Infant with Sepsis.</title>
        <authorList>
            <person name="Ning Y."/>
            <person name="Dai R."/>
            <person name="Xiao M."/>
            <person name="Xu Y."/>
            <person name="Yan Q."/>
            <person name="Zhang L."/>
        </authorList>
    </citation>
    <scope>NUCLEOTIDE SEQUENCE [LARGE SCALE GENOMIC DNA]</scope>
    <source>
        <strain evidence="10 11">19XY460</strain>
    </source>
</reference>
<dbReference type="EMBL" id="CP138895">
    <property type="protein sequence ID" value="WPK24539.1"/>
    <property type="molecule type" value="Genomic_DNA"/>
</dbReference>
<comment type="similarity">
    <text evidence="2">Belongs to the NUR1 family.</text>
</comment>
<organism evidence="10 11">
    <name type="scientific">Australozyma saopauloensis</name>
    <dbReference type="NCBI Taxonomy" id="291208"/>
    <lineage>
        <taxon>Eukaryota</taxon>
        <taxon>Fungi</taxon>
        <taxon>Dikarya</taxon>
        <taxon>Ascomycota</taxon>
        <taxon>Saccharomycotina</taxon>
        <taxon>Pichiomycetes</taxon>
        <taxon>Metschnikowiaceae</taxon>
        <taxon>Australozyma</taxon>
    </lineage>
</organism>
<evidence type="ECO:0000313" key="11">
    <source>
        <dbReference type="Proteomes" id="UP001338582"/>
    </source>
</evidence>
<evidence type="ECO:0000313" key="10">
    <source>
        <dbReference type="EMBL" id="WPK24539.1"/>
    </source>
</evidence>
<evidence type="ECO:0000256" key="8">
    <source>
        <dbReference type="SAM" id="MobiDB-lite"/>
    </source>
</evidence>
<feature type="compositionally biased region" description="Low complexity" evidence="8">
    <location>
        <begin position="461"/>
        <end position="482"/>
    </location>
</feature>
<dbReference type="Proteomes" id="UP001338582">
    <property type="component" value="Chromosome 2"/>
</dbReference>
<evidence type="ECO:0000256" key="7">
    <source>
        <dbReference type="ARBA" id="ARBA00024979"/>
    </source>
</evidence>
<feature type="transmembrane region" description="Helical" evidence="9">
    <location>
        <begin position="227"/>
        <end position="245"/>
    </location>
</feature>
<dbReference type="InterPro" id="IPR018819">
    <property type="entry name" value="Nur1/Mug154"/>
</dbReference>
<evidence type="ECO:0000256" key="9">
    <source>
        <dbReference type="SAM" id="Phobius"/>
    </source>
</evidence>
<dbReference type="AlphaFoldDB" id="A0AAX4H818"/>
<dbReference type="GO" id="GO:0007096">
    <property type="term" value="P:regulation of exit from mitosis"/>
    <property type="evidence" value="ECO:0007669"/>
    <property type="project" value="TreeGrafter"/>
</dbReference>
<evidence type="ECO:0000256" key="4">
    <source>
        <dbReference type="ARBA" id="ARBA00022692"/>
    </source>
</evidence>
<dbReference type="RefSeq" id="XP_062876922.1">
    <property type="nucleotide sequence ID" value="XM_063020852.1"/>
</dbReference>